<dbReference type="RefSeq" id="WP_038522015.1">
    <property type="nucleotide sequence ID" value="NZ_CP008953.1"/>
</dbReference>
<evidence type="ECO:0000313" key="4">
    <source>
        <dbReference type="Proteomes" id="UP000028492"/>
    </source>
</evidence>
<proteinExistence type="predicted"/>
<keyword evidence="4" id="KW-1185">Reference proteome</keyword>
<dbReference type="AlphaFoldDB" id="A0A075V9K4"/>
<dbReference type="SUPFAM" id="SSF101478">
    <property type="entry name" value="ADP-ribosylglycohydrolase"/>
    <property type="match status" value="1"/>
</dbReference>
<dbReference type="Pfam" id="PF03747">
    <property type="entry name" value="ADP_ribosyl_GH"/>
    <property type="match status" value="1"/>
</dbReference>
<dbReference type="PANTHER" id="PTHR16222">
    <property type="entry name" value="ADP-RIBOSYLGLYCOHYDROLASE"/>
    <property type="match status" value="1"/>
</dbReference>
<dbReference type="Proteomes" id="UP000028492">
    <property type="component" value="Chromosome"/>
</dbReference>
<dbReference type="KEGG" id="aja:AJAP_42180"/>
<gene>
    <name evidence="3" type="ORF">AJAP_42180</name>
</gene>
<sequence>MESAEAVAKVEEWLRAVHGPDVSEPGGAGLRVNHEKVLRIPEGWSVPYNTIAFLDEGHAEKEIFPPPSVIVREPDGELRQAHPQPGGLSVPVAFPGQEAWREVVDPEYAKSGLGDLGVPPAVVAGWVKVNAEGVQTGEERENPEYKAGPVRRGYPKPENKLETLLSFASVGWLTREQLLIGLLRCEVYVPLDLASGKTERFYFNEERAELRVFSSTRNLPSREHGYWKVDIATLAGYESPPNLVINGGPATFEDVSGAELAETAQRFPRRGPGVDVNERCPEAEPELETLAAETAAKMGLAEPVKPPLAAAERARRRGFELSAEECQKTVLGQSWLARLKQPEPPRARPNDLRANGLAPGYDNEGQIQPRLDTFGKYFDRDRSSSRYGWQRVTGAYVGFALGEALGAAVDRMRLDEIHNTYGPEGVSDLTVAFDLPGRVGPLTQRLLFYTEAVIRSPHREQPENRDAEKALGTVARNSLMRWLHTQGAPLDNADGWLVKVPELRVRRTPDDAELNAYHALATVSPTAMPMSGPDALVAALPAAMTAAGPGSAMSGGVRQAVRDIVAVTHPGEVDVEAATYLTWLFEPALTSEAFSYPIWNTSREIFSDQNPHQRGPVWADLKAMVAESVPFFGKHGLPDLRVPELIGDGKGTLSVLGRAFAALSGFENYPEQALLRAVNHSGRSAITGAIAGALLGARTGIPGLPQKWVEQLELRYLLENIATDAFWHFDRHSALHEVDGWSQRYPRW</sequence>
<dbReference type="EMBL" id="CP008953">
    <property type="protein sequence ID" value="AIG81209.1"/>
    <property type="molecule type" value="Genomic_DNA"/>
</dbReference>
<evidence type="ECO:0000256" key="1">
    <source>
        <dbReference type="SAM" id="MobiDB-lite"/>
    </source>
</evidence>
<dbReference type="Pfam" id="PF15567">
    <property type="entry name" value="Imm35"/>
    <property type="match status" value="1"/>
</dbReference>
<dbReference type="PANTHER" id="PTHR16222:SF12">
    <property type="entry name" value="ADP-RIBOSYLGLYCOHYDROLASE-RELATED"/>
    <property type="match status" value="1"/>
</dbReference>
<dbReference type="Gene3D" id="1.10.4080.10">
    <property type="entry name" value="ADP-ribosylation/Crystallin J1"/>
    <property type="match status" value="1"/>
</dbReference>
<dbReference type="InterPro" id="IPR005502">
    <property type="entry name" value="Ribosyl_crysJ1"/>
</dbReference>
<name>A0A075V9K4_9PSEU</name>
<evidence type="ECO:0000313" key="3">
    <source>
        <dbReference type="EMBL" id="AIG81209.1"/>
    </source>
</evidence>
<evidence type="ECO:0000259" key="2">
    <source>
        <dbReference type="Pfam" id="PF15567"/>
    </source>
</evidence>
<feature type="domain" description="Immunity protein 35" evidence="2">
    <location>
        <begin position="4"/>
        <end position="102"/>
    </location>
</feature>
<dbReference type="InterPro" id="IPR036705">
    <property type="entry name" value="Ribosyl_crysJ1_sf"/>
</dbReference>
<dbReference type="InterPro" id="IPR050792">
    <property type="entry name" value="ADP-ribosylglycohydrolase"/>
</dbReference>
<organism evidence="3 4">
    <name type="scientific">Amycolatopsis japonica</name>
    <dbReference type="NCBI Taxonomy" id="208439"/>
    <lineage>
        <taxon>Bacteria</taxon>
        <taxon>Bacillati</taxon>
        <taxon>Actinomycetota</taxon>
        <taxon>Actinomycetes</taxon>
        <taxon>Pseudonocardiales</taxon>
        <taxon>Pseudonocardiaceae</taxon>
        <taxon>Amycolatopsis</taxon>
        <taxon>Amycolatopsis japonica group</taxon>
    </lineage>
</organism>
<dbReference type="HOGENOM" id="CLU_011518_0_0_11"/>
<feature type="compositionally biased region" description="Basic and acidic residues" evidence="1">
    <location>
        <begin position="341"/>
        <end position="351"/>
    </location>
</feature>
<dbReference type="InterPro" id="IPR029082">
    <property type="entry name" value="Imm35"/>
</dbReference>
<dbReference type="eggNOG" id="COG1397">
    <property type="taxonomic scope" value="Bacteria"/>
</dbReference>
<protein>
    <submittedName>
        <fullName evidence="3">ADP-ribosylglycohydrolase</fullName>
    </submittedName>
</protein>
<dbReference type="STRING" id="208439.AJAP_42180"/>
<reference evidence="3 4" key="1">
    <citation type="journal article" date="2014" name="J. Biotechnol.">
        <title>Complete genome sequence of the actinobacterium Amycolatopsis japonica MG417-CF17(T) (=DSM 44213T) producing (S,S)-N,N'-ethylenediaminedisuccinic acid.</title>
        <authorList>
            <person name="Stegmann E."/>
            <person name="Albersmeier A."/>
            <person name="Spohn M."/>
            <person name="Gert H."/>
            <person name="Weber T."/>
            <person name="Wohlleben W."/>
            <person name="Kalinowski J."/>
            <person name="Ruckert C."/>
        </authorList>
    </citation>
    <scope>NUCLEOTIDE SEQUENCE [LARGE SCALE GENOMIC DNA]</scope>
    <source>
        <strain evidence="4">MG417-CF17 (DSM 44213)</strain>
    </source>
</reference>
<feature type="region of interest" description="Disordered" evidence="1">
    <location>
        <begin position="341"/>
        <end position="365"/>
    </location>
</feature>
<accession>A0A075V9K4</accession>
<keyword evidence="3" id="KW-0378">Hydrolase</keyword>
<dbReference type="GO" id="GO:0016787">
    <property type="term" value="F:hydrolase activity"/>
    <property type="evidence" value="ECO:0007669"/>
    <property type="project" value="UniProtKB-KW"/>
</dbReference>